<evidence type="ECO:0000313" key="5">
    <source>
        <dbReference type="Proteomes" id="UP001599542"/>
    </source>
</evidence>
<protein>
    <submittedName>
        <fullName evidence="4">Recombinase family protein</fullName>
    </submittedName>
</protein>
<evidence type="ECO:0000313" key="4">
    <source>
        <dbReference type="EMBL" id="MFE1351690.1"/>
    </source>
</evidence>
<dbReference type="Proteomes" id="UP001599542">
    <property type="component" value="Unassembled WGS sequence"/>
</dbReference>
<dbReference type="EMBL" id="JBHYPX010000009">
    <property type="protein sequence ID" value="MFE1351690.1"/>
    <property type="molecule type" value="Genomic_DNA"/>
</dbReference>
<dbReference type="InterPro" id="IPR036162">
    <property type="entry name" value="Resolvase-like_N_sf"/>
</dbReference>
<dbReference type="Gene3D" id="3.40.50.1390">
    <property type="entry name" value="Resolvase, N-terminal catalytic domain"/>
    <property type="match status" value="1"/>
</dbReference>
<dbReference type="PANTHER" id="PTHR30461:SF2">
    <property type="entry name" value="SERINE RECOMBINASE PINE-RELATED"/>
    <property type="match status" value="1"/>
</dbReference>
<organism evidence="4 5">
    <name type="scientific">Kitasatospora phosalacinea</name>
    <dbReference type="NCBI Taxonomy" id="2065"/>
    <lineage>
        <taxon>Bacteria</taxon>
        <taxon>Bacillati</taxon>
        <taxon>Actinomycetota</taxon>
        <taxon>Actinomycetes</taxon>
        <taxon>Kitasatosporales</taxon>
        <taxon>Streptomycetaceae</taxon>
        <taxon>Kitasatospora</taxon>
    </lineage>
</organism>
<name>A0ABW6GG22_9ACTN</name>
<dbReference type="PANTHER" id="PTHR30461">
    <property type="entry name" value="DNA-INVERTASE FROM LAMBDOID PROPHAGE"/>
    <property type="match status" value="1"/>
</dbReference>
<dbReference type="InterPro" id="IPR011109">
    <property type="entry name" value="DNA_bind_recombinase_dom"/>
</dbReference>
<dbReference type="Pfam" id="PF07508">
    <property type="entry name" value="Recombinase"/>
    <property type="match status" value="1"/>
</dbReference>
<keyword evidence="5" id="KW-1185">Reference proteome</keyword>
<dbReference type="CDD" id="cd00338">
    <property type="entry name" value="Ser_Recombinase"/>
    <property type="match status" value="1"/>
</dbReference>
<dbReference type="Gene3D" id="3.90.1750.20">
    <property type="entry name" value="Putative Large Serine Recombinase, Chain B, Domain 2"/>
    <property type="match status" value="1"/>
</dbReference>
<sequence length="519" mass="57940">MTDLPYVDLYLRKSRVVRDEDPRDLTSIQSQENAGRAWAAREGYRVREVWVDNLSAWSDIERPEFDKALAAVLAGEVPALWCAFLDRFTRKGIDDIGPILGKARVIFDYEGLDSSIERDRRWIIDRAEQAREYSNRLSYNIKSTKATMRARGQWTQMAPYGLCADKARKLHHAPETWRIVLHVVKCIALGFSQRSVAKALNSGPNPVPGPGGGRWQANAISRILHNPVYEGWQVAPRRQKATRGRFEAFRDRDGNRVSVFAEGVEPVPADLLARARQVAAGFTFASPDQAARVGTTRELLTDAVKCPGCRGGASPDSQNYRCWRAVQGDVCPAPVSVSRARLEEYVTEAWFSWMNAAEPDDPLLVKAAQRWKGLQQPDNGAELAEATAALKSAEAGIKRLVEQQASGFFDPPFDTHLPTLQAEARAALENAKRRVADASPKRLDVSFLLEDAAIRQAWAEADLPLRRELLRLVIRRVAVTKGRRGCNVFDGPSRVEIHWLDQPDPWLKPKDQGSFAAAA</sequence>
<feature type="domain" description="Resolvase/invertase-type recombinase catalytic" evidence="3">
    <location>
        <begin position="7"/>
        <end position="154"/>
    </location>
</feature>
<dbReference type="SUPFAM" id="SSF53041">
    <property type="entry name" value="Resolvase-like"/>
    <property type="match status" value="1"/>
</dbReference>
<dbReference type="InterPro" id="IPR038109">
    <property type="entry name" value="DNA_bind_recomb_sf"/>
</dbReference>
<dbReference type="InterPro" id="IPR006119">
    <property type="entry name" value="Resolv_N"/>
</dbReference>
<keyword evidence="1" id="KW-0238">DNA-binding</keyword>
<dbReference type="InterPro" id="IPR050639">
    <property type="entry name" value="SSR_resolvase"/>
</dbReference>
<evidence type="ECO:0000259" key="3">
    <source>
        <dbReference type="SMART" id="SM00857"/>
    </source>
</evidence>
<dbReference type="SMART" id="SM00857">
    <property type="entry name" value="Resolvase"/>
    <property type="match status" value="1"/>
</dbReference>
<keyword evidence="2" id="KW-0233">DNA recombination</keyword>
<gene>
    <name evidence="4" type="ORF">ACFW6T_06820</name>
</gene>
<accession>A0ABW6GG22</accession>
<evidence type="ECO:0000256" key="1">
    <source>
        <dbReference type="ARBA" id="ARBA00023125"/>
    </source>
</evidence>
<evidence type="ECO:0000256" key="2">
    <source>
        <dbReference type="ARBA" id="ARBA00023172"/>
    </source>
</evidence>
<comment type="caution">
    <text evidence="4">The sequence shown here is derived from an EMBL/GenBank/DDBJ whole genome shotgun (WGS) entry which is preliminary data.</text>
</comment>
<proteinExistence type="predicted"/>
<dbReference type="RefSeq" id="WP_380322059.1">
    <property type="nucleotide sequence ID" value="NZ_JBHYPW010000016.1"/>
</dbReference>
<reference evidence="4 5" key="1">
    <citation type="submission" date="2024-09" db="EMBL/GenBank/DDBJ databases">
        <title>The Natural Products Discovery Center: Release of the First 8490 Sequenced Strains for Exploring Actinobacteria Biosynthetic Diversity.</title>
        <authorList>
            <person name="Kalkreuter E."/>
            <person name="Kautsar S.A."/>
            <person name="Yang D."/>
            <person name="Bader C.D."/>
            <person name="Teijaro C.N."/>
            <person name="Fluegel L."/>
            <person name="Davis C.M."/>
            <person name="Simpson J.R."/>
            <person name="Lauterbach L."/>
            <person name="Steele A.D."/>
            <person name="Gui C."/>
            <person name="Meng S."/>
            <person name="Li G."/>
            <person name="Viehrig K."/>
            <person name="Ye F."/>
            <person name="Su P."/>
            <person name="Kiefer A.F."/>
            <person name="Nichols A."/>
            <person name="Cepeda A.J."/>
            <person name="Yan W."/>
            <person name="Fan B."/>
            <person name="Jiang Y."/>
            <person name="Adhikari A."/>
            <person name="Zheng C.-J."/>
            <person name="Schuster L."/>
            <person name="Cowan T.M."/>
            <person name="Smanski M.J."/>
            <person name="Chevrette M.G."/>
            <person name="De Carvalho L.P.S."/>
            <person name="Shen B."/>
        </authorList>
    </citation>
    <scope>NUCLEOTIDE SEQUENCE [LARGE SCALE GENOMIC DNA]</scope>
    <source>
        <strain evidence="4 5">NPDC058753</strain>
    </source>
</reference>
<dbReference type="Pfam" id="PF00239">
    <property type="entry name" value="Resolvase"/>
    <property type="match status" value="1"/>
</dbReference>